<dbReference type="HOGENOM" id="CLU_275369_0_0_1"/>
<evidence type="ECO:0000256" key="10">
    <source>
        <dbReference type="ARBA" id="ARBA00023242"/>
    </source>
</evidence>
<gene>
    <name evidence="16" type="ORF">CGI_10027761</name>
</gene>
<dbReference type="AlphaFoldDB" id="K1QI13"/>
<organism evidence="16">
    <name type="scientific">Magallana gigas</name>
    <name type="common">Pacific oyster</name>
    <name type="synonym">Crassostrea gigas</name>
    <dbReference type="NCBI Taxonomy" id="29159"/>
    <lineage>
        <taxon>Eukaryota</taxon>
        <taxon>Metazoa</taxon>
        <taxon>Spiralia</taxon>
        <taxon>Lophotrochozoa</taxon>
        <taxon>Mollusca</taxon>
        <taxon>Bivalvia</taxon>
        <taxon>Autobranchia</taxon>
        <taxon>Pteriomorphia</taxon>
        <taxon>Ostreida</taxon>
        <taxon>Ostreoidea</taxon>
        <taxon>Ostreidae</taxon>
        <taxon>Magallana</taxon>
    </lineage>
</organism>
<feature type="compositionally biased region" description="Basic and acidic residues" evidence="14">
    <location>
        <begin position="103"/>
        <end position="144"/>
    </location>
</feature>
<dbReference type="InterPro" id="IPR043640">
    <property type="entry name" value="AF4/FMR2_CHD"/>
</dbReference>
<feature type="compositionally biased region" description="Polar residues" evidence="14">
    <location>
        <begin position="401"/>
        <end position="424"/>
    </location>
</feature>
<dbReference type="GO" id="GO:0010468">
    <property type="term" value="P:regulation of gene expression"/>
    <property type="evidence" value="ECO:0007669"/>
    <property type="project" value="InterPro"/>
</dbReference>
<keyword evidence="13" id="KW-0175">Coiled coil</keyword>
<proteinExistence type="inferred from homology"/>
<feature type="compositionally biased region" description="Basic and acidic residues" evidence="14">
    <location>
        <begin position="262"/>
        <end position="296"/>
    </location>
</feature>
<name>K1QI13_MAGGI</name>
<feature type="domain" description="AF4/FMR2 C-terminal homology" evidence="15">
    <location>
        <begin position="890"/>
        <end position="1158"/>
    </location>
</feature>
<protein>
    <recommendedName>
        <fullName evidence="3">AF4/FMR2 family member lilli</fullName>
    </recommendedName>
    <alternativeName>
        <fullName evidence="12">Protein lilliputian</fullName>
    </alternativeName>
</protein>
<feature type="coiled-coil region" evidence="13">
    <location>
        <begin position="4"/>
        <end position="31"/>
    </location>
</feature>
<evidence type="ECO:0000256" key="3">
    <source>
        <dbReference type="ARBA" id="ARBA00021888"/>
    </source>
</evidence>
<feature type="compositionally biased region" description="Basic and acidic residues" evidence="14">
    <location>
        <begin position="341"/>
        <end position="350"/>
    </location>
</feature>
<evidence type="ECO:0000256" key="6">
    <source>
        <dbReference type="ARBA" id="ARBA00022788"/>
    </source>
</evidence>
<sequence length="1160" mass="129343">MDARNSMEKKKEQARREREIQARMFKEEQRKNVFPTNTGLFSEPVKKVPDSYQPNSSICVKAVSGGETTIDPIAKRVQDTLGKCRPEYSDAIGITHQPATPLPKDKRMPFHNVDTKRPEHRTQYPKPKPETTEGAKRPVEEKSNPKNHSKSYSYKGYLEKQRNTASHDQISTSDKKLHPPAPSSTLSSGHKQDHQNQNHQGKKETLSPSPVKREQVTPVKNGPVNGCSSEEKGKISTNKIKVQPTNGLLKPKNANLPRLHIKKETDHSVEEILKKESNASELQTKRNPDVEEDRTSPARNLSHLRYPERDKAAESTVKTQSTPSSRPTNSASGPGTNAPTKEQRSLEKMNKFSGLMATIVTAPATLKSSVNSSASDKEHDTSKSSTCSTWALSNFIKTNVESPISQLPSSNDNSKLSDKPNTTTSEKDNEQVIDDLLNHIDDHTGGLGWSPVVYPTKHKHTQQKSPFSSYSTRQPSPSKSSNRTSSSEKSERLKTSTPEMKGRIPRKKVREPALSSEESQSENEEVDVESVTPGKEIIPEILRRNAGSVSEVTKRLSFENGASDTLNQVTPSSEKRNKAKERRDQKFPTRRQGKENKENNDKKNASCDDIKNIIDQITVNPPLSPIPNVPENSNPKPSIPGLTYDSCGKPSIIVRFNLSVAKPSVKCNTSPSPLCSGFKNEKLCSDVKSELSDSDMDIDDDIVDSKDLIECPKPISPHHNNTTVPFSSHYSPLTMNGDITSGKRKSDSDFLENDKKRAKSEKKTSKRNSLGNSRERISHTNDHEWDMKHPQRSGVKERRSSSSSNSSQRSSTSTQAKKTKNQSTEPDITSHQMNDKEELEVPGNGPENSGQYPSSVEMTSYSRGGEGDVAHVPSPQTRKSAKVVDEWCALSPDTYLQLARELKHQADNMNSDKLQKAMKYLESFIAFVQCGMAMERTNSDQTKIFNMYRDTLKFVSHISQRRGSHESNNNMSTKEKIISVLSLRIQSLLNMKLYKLKKNDTLKLKRVIEDYNKSMVSKPPPAPPISHAPSPHQNSWSSRLNRTPSPMSPTPSPAGSTGSLESRGSSIDLTPSKLPNGNMHMSPATITYPQRIHSITQQYITSTGYLVQSHDLWDQADAIMQEVKGFFDDLDEHSESLTLLCSIQDLVCYLQKVVEKLKDT</sequence>
<reference evidence="16" key="1">
    <citation type="journal article" date="2012" name="Nature">
        <title>The oyster genome reveals stress adaptation and complexity of shell formation.</title>
        <authorList>
            <person name="Zhang G."/>
            <person name="Fang X."/>
            <person name="Guo X."/>
            <person name="Li L."/>
            <person name="Luo R."/>
            <person name="Xu F."/>
            <person name="Yang P."/>
            <person name="Zhang L."/>
            <person name="Wang X."/>
            <person name="Qi H."/>
            <person name="Xiong Z."/>
            <person name="Que H."/>
            <person name="Xie Y."/>
            <person name="Holland P.W."/>
            <person name="Paps J."/>
            <person name="Zhu Y."/>
            <person name="Wu F."/>
            <person name="Chen Y."/>
            <person name="Wang J."/>
            <person name="Peng C."/>
            <person name="Meng J."/>
            <person name="Yang L."/>
            <person name="Liu J."/>
            <person name="Wen B."/>
            <person name="Zhang N."/>
            <person name="Huang Z."/>
            <person name="Zhu Q."/>
            <person name="Feng Y."/>
            <person name="Mount A."/>
            <person name="Hedgecock D."/>
            <person name="Xu Z."/>
            <person name="Liu Y."/>
            <person name="Domazet-Loso T."/>
            <person name="Du Y."/>
            <person name="Sun X."/>
            <person name="Zhang S."/>
            <person name="Liu B."/>
            <person name="Cheng P."/>
            <person name="Jiang X."/>
            <person name="Li J."/>
            <person name="Fan D."/>
            <person name="Wang W."/>
            <person name="Fu W."/>
            <person name="Wang T."/>
            <person name="Wang B."/>
            <person name="Zhang J."/>
            <person name="Peng Z."/>
            <person name="Li Y."/>
            <person name="Li N."/>
            <person name="Wang J."/>
            <person name="Chen M."/>
            <person name="He Y."/>
            <person name="Tan F."/>
            <person name="Song X."/>
            <person name="Zheng Q."/>
            <person name="Huang R."/>
            <person name="Yang H."/>
            <person name="Du X."/>
            <person name="Chen L."/>
            <person name="Yang M."/>
            <person name="Gaffney P.M."/>
            <person name="Wang S."/>
            <person name="Luo L."/>
            <person name="She Z."/>
            <person name="Ming Y."/>
            <person name="Huang W."/>
            <person name="Zhang S."/>
            <person name="Huang B."/>
            <person name="Zhang Y."/>
            <person name="Qu T."/>
            <person name="Ni P."/>
            <person name="Miao G."/>
            <person name="Wang J."/>
            <person name="Wang Q."/>
            <person name="Steinberg C.E."/>
            <person name="Wang H."/>
            <person name="Li N."/>
            <person name="Qian L."/>
            <person name="Zhang G."/>
            <person name="Li Y."/>
            <person name="Yang H."/>
            <person name="Liu X."/>
            <person name="Wang J."/>
            <person name="Yin Y."/>
            <person name="Wang J."/>
        </authorList>
    </citation>
    <scope>NUCLEOTIDE SEQUENCE [LARGE SCALE GENOMIC DNA]</scope>
    <source>
        <strain evidence="16">05x7-T-G4-1.051#20</strain>
    </source>
</reference>
<keyword evidence="10" id="KW-0539">Nucleus</keyword>
<feature type="compositionally biased region" description="Basic and acidic residues" evidence="14">
    <location>
        <begin position="425"/>
        <end position="444"/>
    </location>
</feature>
<feature type="region of interest" description="Disordered" evidence="14">
    <location>
        <begin position="363"/>
        <end position="388"/>
    </location>
</feature>
<dbReference type="Gene3D" id="6.10.250.2670">
    <property type="match status" value="1"/>
</dbReference>
<feature type="compositionally biased region" description="Polar residues" evidence="14">
    <location>
        <begin position="1060"/>
        <end position="1075"/>
    </location>
</feature>
<feature type="compositionally biased region" description="Basic and acidic residues" evidence="14">
    <location>
        <begin position="190"/>
        <end position="215"/>
    </location>
</feature>
<dbReference type="GO" id="GO:0003677">
    <property type="term" value="F:DNA binding"/>
    <property type="evidence" value="ECO:0007669"/>
    <property type="project" value="UniProtKB-KW"/>
</dbReference>
<dbReference type="InParanoid" id="K1QI13"/>
<feature type="compositionally biased region" description="Acidic residues" evidence="14">
    <location>
        <begin position="519"/>
        <end position="528"/>
    </location>
</feature>
<comment type="subcellular location">
    <subcellularLocation>
        <location evidence="1">Nucleus</location>
    </subcellularLocation>
</comment>
<keyword evidence="9" id="KW-0804">Transcription</keyword>
<feature type="compositionally biased region" description="Polar residues" evidence="14">
    <location>
        <begin position="316"/>
        <end position="340"/>
    </location>
</feature>
<feature type="compositionally biased region" description="Basic and acidic residues" evidence="14">
    <location>
        <begin position="744"/>
        <end position="755"/>
    </location>
</feature>
<feature type="region of interest" description="Disordered" evidence="14">
    <location>
        <begin position="401"/>
        <end position="634"/>
    </location>
</feature>
<feature type="compositionally biased region" description="Basic residues" evidence="14">
    <location>
        <begin position="756"/>
        <end position="766"/>
    </location>
</feature>
<keyword evidence="6" id="KW-0562">Pair-rule protein</keyword>
<feature type="compositionally biased region" description="Polar residues" evidence="14">
    <location>
        <begin position="846"/>
        <end position="862"/>
    </location>
</feature>
<dbReference type="GO" id="GO:0007366">
    <property type="term" value="P:periodic partitioning by pair rule gene"/>
    <property type="evidence" value="ECO:0007669"/>
    <property type="project" value="UniProtKB-KW"/>
</dbReference>
<accession>K1QI13</accession>
<dbReference type="PANTHER" id="PTHR10528">
    <property type="entry name" value="AF4/FMR2 FAMILY MEMBER"/>
    <property type="match status" value="1"/>
</dbReference>
<comment type="function">
    <text evidence="11">Has a role in transcriptional regulation. Acts in parallel with the Ras/MAPK and the PI3K/PKB pathways in the control of cell identity and cellular growth. Essential for regulation of the cytoskeleton and cell growth but not for cell proliferation or growth rate. Required specifically for the microtubule-based basal transport of lipid droplets. Plays a partially redundant function downstream of Raf in cell fate specification in the developing eye. Pair-rule protein that regulates embryonic cellularization, gastrulation and segmentation.</text>
</comment>
<evidence type="ECO:0000256" key="11">
    <source>
        <dbReference type="ARBA" id="ARBA00024653"/>
    </source>
</evidence>
<evidence type="ECO:0000259" key="15">
    <source>
        <dbReference type="Pfam" id="PF18876"/>
    </source>
</evidence>
<feature type="compositionally biased region" description="Polar residues" evidence="14">
    <location>
        <begin position="463"/>
        <end position="474"/>
    </location>
</feature>
<feature type="compositionally biased region" description="Basic and acidic residues" evidence="14">
    <location>
        <begin position="573"/>
        <end position="612"/>
    </location>
</feature>
<keyword evidence="5" id="KW-0597">Phosphoprotein</keyword>
<evidence type="ECO:0000256" key="7">
    <source>
        <dbReference type="ARBA" id="ARBA00023015"/>
    </source>
</evidence>
<evidence type="ECO:0000256" key="8">
    <source>
        <dbReference type="ARBA" id="ARBA00023125"/>
    </source>
</evidence>
<evidence type="ECO:0000256" key="5">
    <source>
        <dbReference type="ARBA" id="ARBA00022553"/>
    </source>
</evidence>
<dbReference type="GO" id="GO:0032783">
    <property type="term" value="C:super elongation complex"/>
    <property type="evidence" value="ECO:0007669"/>
    <property type="project" value="TreeGrafter"/>
</dbReference>
<feature type="compositionally biased region" description="Low complexity" evidence="14">
    <location>
        <begin position="801"/>
        <end position="816"/>
    </location>
</feature>
<feature type="compositionally biased region" description="Polar residues" evidence="14">
    <location>
        <begin position="718"/>
        <end position="739"/>
    </location>
</feature>
<evidence type="ECO:0000313" key="16">
    <source>
        <dbReference type="EMBL" id="EKC28475.1"/>
    </source>
</evidence>
<keyword evidence="8" id="KW-0238">DNA-binding</keyword>
<feature type="compositionally biased region" description="Polar residues" evidence="14">
    <location>
        <begin position="163"/>
        <end position="172"/>
    </location>
</feature>
<dbReference type="PANTHER" id="PTHR10528:SF17">
    <property type="entry name" value="AF4_FMR2 FAMILY MEMBER LILLI"/>
    <property type="match status" value="1"/>
</dbReference>
<evidence type="ECO:0000256" key="12">
    <source>
        <dbReference type="ARBA" id="ARBA00032149"/>
    </source>
</evidence>
<evidence type="ECO:0000256" key="2">
    <source>
        <dbReference type="ARBA" id="ARBA00007354"/>
    </source>
</evidence>
<keyword evidence="4" id="KW-0217">Developmental protein</keyword>
<comment type="similarity">
    <text evidence="2">Belongs to the AF4 family.</text>
</comment>
<feature type="compositionally biased region" description="Low complexity" evidence="14">
    <location>
        <begin position="475"/>
        <end position="485"/>
    </location>
</feature>
<evidence type="ECO:0000256" key="1">
    <source>
        <dbReference type="ARBA" id="ARBA00004123"/>
    </source>
</evidence>
<dbReference type="InterPro" id="IPR007797">
    <property type="entry name" value="AF4/FMR2"/>
</dbReference>
<feature type="compositionally biased region" description="Polar residues" evidence="14">
    <location>
        <begin position="560"/>
        <end position="572"/>
    </location>
</feature>
<evidence type="ECO:0000256" key="14">
    <source>
        <dbReference type="SAM" id="MobiDB-lite"/>
    </source>
</evidence>
<dbReference type="EMBL" id="JH816453">
    <property type="protein sequence ID" value="EKC28475.1"/>
    <property type="molecule type" value="Genomic_DNA"/>
</dbReference>
<feature type="region of interest" description="Disordered" evidence="14">
    <location>
        <begin position="88"/>
        <end position="351"/>
    </location>
</feature>
<feature type="compositionally biased region" description="Polar residues" evidence="14">
    <location>
        <begin position="235"/>
        <end position="246"/>
    </location>
</feature>
<evidence type="ECO:0000256" key="4">
    <source>
        <dbReference type="ARBA" id="ARBA00022473"/>
    </source>
</evidence>
<feature type="compositionally biased region" description="Basic and acidic residues" evidence="14">
    <location>
        <begin position="773"/>
        <end position="800"/>
    </location>
</feature>
<feature type="region of interest" description="Disordered" evidence="14">
    <location>
        <begin position="35"/>
        <end position="54"/>
    </location>
</feature>
<evidence type="ECO:0000256" key="13">
    <source>
        <dbReference type="SAM" id="Coils"/>
    </source>
</evidence>
<feature type="region of interest" description="Disordered" evidence="14">
    <location>
        <begin position="712"/>
        <end position="880"/>
    </location>
</feature>
<keyword evidence="7" id="KW-0805">Transcription regulation</keyword>
<dbReference type="Pfam" id="PF18876">
    <property type="entry name" value="AFF4_CHD"/>
    <property type="match status" value="1"/>
</dbReference>
<evidence type="ECO:0000256" key="9">
    <source>
        <dbReference type="ARBA" id="ARBA00023163"/>
    </source>
</evidence>
<feature type="region of interest" description="Disordered" evidence="14">
    <location>
        <begin position="1015"/>
        <end position="1082"/>
    </location>
</feature>
<feature type="compositionally biased region" description="Polar residues" evidence="14">
    <location>
        <begin position="1033"/>
        <end position="1042"/>
    </location>
</feature>